<protein>
    <recommendedName>
        <fullName evidence="5">HEPN domain-containing protein</fullName>
    </recommendedName>
</protein>
<evidence type="ECO:0008006" key="5">
    <source>
        <dbReference type="Google" id="ProtNLM"/>
    </source>
</evidence>
<dbReference type="RefSeq" id="WP_058523872.1">
    <property type="nucleotide sequence ID" value="NZ_CAAAHV010000015.1"/>
</dbReference>
<evidence type="ECO:0000313" key="2">
    <source>
        <dbReference type="EMBL" id="STX30338.1"/>
    </source>
</evidence>
<reference evidence="2 4" key="2">
    <citation type="submission" date="2018-06" db="EMBL/GenBank/DDBJ databases">
        <authorList>
            <consortium name="Pathogen Informatics"/>
            <person name="Doyle S."/>
        </authorList>
    </citation>
    <scope>NUCLEOTIDE SEQUENCE [LARGE SCALE GENOMIC DNA]</scope>
    <source>
        <strain evidence="2 4">NCTC12437</strain>
    </source>
</reference>
<dbReference type="EMBL" id="LNXT01000025">
    <property type="protein sequence ID" value="KTC70254.1"/>
    <property type="molecule type" value="Genomic_DNA"/>
</dbReference>
<evidence type="ECO:0000313" key="3">
    <source>
        <dbReference type="Proteomes" id="UP000054735"/>
    </source>
</evidence>
<name>A0A378I567_9GAMM</name>
<dbReference type="OrthoDB" id="5651871at2"/>
<evidence type="ECO:0000313" key="4">
    <source>
        <dbReference type="Proteomes" id="UP000255066"/>
    </source>
</evidence>
<accession>A0A378I567</accession>
<dbReference type="Proteomes" id="UP000054735">
    <property type="component" value="Unassembled WGS sequence"/>
</dbReference>
<keyword evidence="3" id="KW-1185">Reference proteome</keyword>
<evidence type="ECO:0000313" key="1">
    <source>
        <dbReference type="EMBL" id="KTC70254.1"/>
    </source>
</evidence>
<sequence length="147" mass="17567">MDKHYYSPLELLKIATQHAYAADHLMSNLRDDFIEEQYIKDSLNPICSLMYNAFQLTLHAYLLHVHRPVKQNKTLVELLEMNQDLSFSGQDLQLFKMLSRQLAFRKGVNYELWQSRQQFQVFCVDLLDLYERLQTMMPLELQSDYQN</sequence>
<dbReference type="Proteomes" id="UP000255066">
    <property type="component" value="Unassembled WGS sequence"/>
</dbReference>
<gene>
    <name evidence="1" type="ORF">Lbir_1837</name>
    <name evidence="2" type="ORF">NCTC12437_00091</name>
</gene>
<organism evidence="2 4">
    <name type="scientific">Legionella birminghamensis</name>
    <dbReference type="NCBI Taxonomy" id="28083"/>
    <lineage>
        <taxon>Bacteria</taxon>
        <taxon>Pseudomonadati</taxon>
        <taxon>Pseudomonadota</taxon>
        <taxon>Gammaproteobacteria</taxon>
        <taxon>Legionellales</taxon>
        <taxon>Legionellaceae</taxon>
        <taxon>Legionella</taxon>
    </lineage>
</organism>
<proteinExistence type="predicted"/>
<reference evidence="1 3" key="1">
    <citation type="submission" date="2015-11" db="EMBL/GenBank/DDBJ databases">
        <title>Genomic analysis of 38 Legionella species identifies large and diverse effector repertoires.</title>
        <authorList>
            <person name="Burstein D."/>
            <person name="Amaro F."/>
            <person name="Zusman T."/>
            <person name="Lifshitz Z."/>
            <person name="Cohen O."/>
            <person name="Gilbert J.A."/>
            <person name="Pupko T."/>
            <person name="Shuman H.A."/>
            <person name="Segal G."/>
        </authorList>
    </citation>
    <scope>NUCLEOTIDE SEQUENCE [LARGE SCALE GENOMIC DNA]</scope>
    <source>
        <strain evidence="1 3">CDC#1407-AL-14</strain>
    </source>
</reference>
<dbReference type="EMBL" id="UGNW01000001">
    <property type="protein sequence ID" value="STX30338.1"/>
    <property type="molecule type" value="Genomic_DNA"/>
</dbReference>
<dbReference type="AlphaFoldDB" id="A0A378I567"/>